<dbReference type="PANTHER" id="PTHR13861:SF2">
    <property type="entry name" value="V-TYPE PROTON ATPASE SUBUNIT F"/>
    <property type="match status" value="1"/>
</dbReference>
<name>A0AAW1TAD8_9CHLO</name>
<evidence type="ECO:0000313" key="7">
    <source>
        <dbReference type="Proteomes" id="UP001485043"/>
    </source>
</evidence>
<dbReference type="NCBIfam" id="TIGR01101">
    <property type="entry name" value="V_ATP_synt_F"/>
    <property type="match status" value="1"/>
</dbReference>
<evidence type="ECO:0000256" key="2">
    <source>
        <dbReference type="ARBA" id="ARBA00022448"/>
    </source>
</evidence>
<sequence length="125" mass="13933">MPEEKDKSSLLAVIGDEDTVTGFLLAGVGNVDMRRKSNFLIVNEKTTVKMIEDAFKDFTNREGIAIVMISQYVANMIRNQINRYQRPIPAVLEIPSKEHPYDPNQDSILSRVKGMFGGDVTGQGT</sequence>
<evidence type="ECO:0000256" key="4">
    <source>
        <dbReference type="ARBA" id="ARBA00023065"/>
    </source>
</evidence>
<dbReference type="FunFam" id="3.40.50.10580:FF:000003">
    <property type="entry name" value="V-type proton ATPase subunit F"/>
    <property type="match status" value="1"/>
</dbReference>
<keyword evidence="3 5" id="KW-0375">Hydrogen ion transport</keyword>
<reference evidence="6 7" key="1">
    <citation type="journal article" date="2024" name="Nat. Commun.">
        <title>Phylogenomics reveals the evolutionary origins of lichenization in chlorophyte algae.</title>
        <authorList>
            <person name="Puginier C."/>
            <person name="Libourel C."/>
            <person name="Otte J."/>
            <person name="Skaloud P."/>
            <person name="Haon M."/>
            <person name="Grisel S."/>
            <person name="Petersen M."/>
            <person name="Berrin J.G."/>
            <person name="Delaux P.M."/>
            <person name="Dal Grande F."/>
            <person name="Keller J."/>
        </authorList>
    </citation>
    <scope>NUCLEOTIDE SEQUENCE [LARGE SCALE GENOMIC DNA]</scope>
    <source>
        <strain evidence="6 7">SAG 2523</strain>
    </source>
</reference>
<organism evidence="6 7">
    <name type="scientific">Apatococcus fuscideae</name>
    <dbReference type="NCBI Taxonomy" id="2026836"/>
    <lineage>
        <taxon>Eukaryota</taxon>
        <taxon>Viridiplantae</taxon>
        <taxon>Chlorophyta</taxon>
        <taxon>core chlorophytes</taxon>
        <taxon>Trebouxiophyceae</taxon>
        <taxon>Chlorellales</taxon>
        <taxon>Chlorellaceae</taxon>
        <taxon>Apatococcus</taxon>
    </lineage>
</organism>
<comment type="subunit">
    <text evidence="5">V-ATPase is a heteromultimeric enzyme made up of two complexes: the ATP-hydrolytic V1 complex and the proton translocation V0 complex.</text>
</comment>
<dbReference type="InterPro" id="IPR008218">
    <property type="entry name" value="ATPase_V1-cplx_f_g_su"/>
</dbReference>
<dbReference type="GO" id="GO:0046961">
    <property type="term" value="F:proton-transporting ATPase activity, rotational mechanism"/>
    <property type="evidence" value="ECO:0007669"/>
    <property type="project" value="InterPro"/>
</dbReference>
<accession>A0AAW1TAD8</accession>
<dbReference type="InterPro" id="IPR005772">
    <property type="entry name" value="ATPase_V1-cplx_fsu_euk"/>
</dbReference>
<dbReference type="PIRSF" id="PIRSF015945">
    <property type="entry name" value="ATPase_V1_F_euk"/>
    <property type="match status" value="1"/>
</dbReference>
<dbReference type="Gene3D" id="3.40.50.10580">
    <property type="entry name" value="ATPase, V1 complex, subunit F"/>
    <property type="match status" value="1"/>
</dbReference>
<comment type="caution">
    <text evidence="6">The sequence shown here is derived from an EMBL/GenBank/DDBJ whole genome shotgun (WGS) entry which is preliminary data.</text>
</comment>
<dbReference type="AlphaFoldDB" id="A0AAW1TAD8"/>
<gene>
    <name evidence="6" type="ORF">WJX84_007426</name>
</gene>
<keyword evidence="2 5" id="KW-0813">Transport</keyword>
<keyword evidence="4 5" id="KW-0406">Ion transport</keyword>
<dbReference type="InterPro" id="IPR036906">
    <property type="entry name" value="ATPase_V1_fsu_sf"/>
</dbReference>
<comment type="function">
    <text evidence="5">Subunit of the V1 complex of vacuolar(H+)-ATPase (V-ATPase), a multisubunit enzyme composed of a peripheral complex (V1) that hydrolyzes ATP and a membrane integral complex (V0) that translocates protons. V-ATPase is responsible for acidifying and maintaining the pH of intracellular compartments.</text>
</comment>
<dbReference type="Proteomes" id="UP001485043">
    <property type="component" value="Unassembled WGS sequence"/>
</dbReference>
<evidence type="ECO:0000256" key="3">
    <source>
        <dbReference type="ARBA" id="ARBA00022781"/>
    </source>
</evidence>
<proteinExistence type="inferred from homology"/>
<keyword evidence="7" id="KW-1185">Reference proteome</keyword>
<dbReference type="PANTHER" id="PTHR13861">
    <property type="entry name" value="VACUOLAR ATP SYNTHASE SUBUNIT F"/>
    <property type="match status" value="1"/>
</dbReference>
<evidence type="ECO:0000313" key="6">
    <source>
        <dbReference type="EMBL" id="KAK9865411.1"/>
    </source>
</evidence>
<evidence type="ECO:0000256" key="1">
    <source>
        <dbReference type="ARBA" id="ARBA00010148"/>
    </source>
</evidence>
<dbReference type="EMBL" id="JALJOV010000251">
    <property type="protein sequence ID" value="KAK9865411.1"/>
    <property type="molecule type" value="Genomic_DNA"/>
</dbReference>
<dbReference type="SUPFAM" id="SSF159468">
    <property type="entry name" value="AtpF-like"/>
    <property type="match status" value="1"/>
</dbReference>
<comment type="similarity">
    <text evidence="1 5">Belongs to the V-ATPase F subunit family.</text>
</comment>
<dbReference type="GO" id="GO:0033180">
    <property type="term" value="C:proton-transporting V-type ATPase, V1 domain"/>
    <property type="evidence" value="ECO:0007669"/>
    <property type="project" value="InterPro"/>
</dbReference>
<protein>
    <recommendedName>
        <fullName evidence="5">V-type proton ATPase subunit F</fullName>
    </recommendedName>
</protein>
<evidence type="ECO:0000256" key="5">
    <source>
        <dbReference type="PIRNR" id="PIRNR015945"/>
    </source>
</evidence>
<dbReference type="Pfam" id="PF01990">
    <property type="entry name" value="ATP-synt_F"/>
    <property type="match status" value="1"/>
</dbReference>